<dbReference type="Gene3D" id="1.10.10.60">
    <property type="entry name" value="Homeodomain-like"/>
    <property type="match status" value="1"/>
</dbReference>
<protein>
    <submittedName>
        <fullName evidence="5">Unannotated protein</fullName>
    </submittedName>
</protein>
<dbReference type="PANTHER" id="PTHR46796:SF12">
    <property type="entry name" value="HTH-TYPE DNA-BINDING TRANSCRIPTIONAL ACTIVATOR EUTR"/>
    <property type="match status" value="1"/>
</dbReference>
<dbReference type="InterPro" id="IPR018060">
    <property type="entry name" value="HTH_AraC"/>
</dbReference>
<dbReference type="SMART" id="SM00342">
    <property type="entry name" value="HTH_ARAC"/>
    <property type="match status" value="1"/>
</dbReference>
<dbReference type="SUPFAM" id="SSF46689">
    <property type="entry name" value="Homeodomain-like"/>
    <property type="match status" value="1"/>
</dbReference>
<evidence type="ECO:0000256" key="2">
    <source>
        <dbReference type="ARBA" id="ARBA00023125"/>
    </source>
</evidence>
<organism evidence="5">
    <name type="scientific">freshwater metagenome</name>
    <dbReference type="NCBI Taxonomy" id="449393"/>
    <lineage>
        <taxon>unclassified sequences</taxon>
        <taxon>metagenomes</taxon>
        <taxon>ecological metagenomes</taxon>
    </lineage>
</organism>
<proteinExistence type="predicted"/>
<accession>A0A6J7JA37</accession>
<evidence type="ECO:0000256" key="1">
    <source>
        <dbReference type="ARBA" id="ARBA00023015"/>
    </source>
</evidence>
<feature type="domain" description="HTH araC/xylS-type" evidence="4">
    <location>
        <begin position="221"/>
        <end position="320"/>
    </location>
</feature>
<keyword evidence="1" id="KW-0805">Transcription regulation</keyword>
<dbReference type="GO" id="GO:0043565">
    <property type="term" value="F:sequence-specific DNA binding"/>
    <property type="evidence" value="ECO:0007669"/>
    <property type="project" value="InterPro"/>
</dbReference>
<dbReference type="PANTHER" id="PTHR46796">
    <property type="entry name" value="HTH-TYPE TRANSCRIPTIONAL ACTIVATOR RHAS-RELATED"/>
    <property type="match status" value="1"/>
</dbReference>
<dbReference type="InterPro" id="IPR050204">
    <property type="entry name" value="AraC_XylS_family_regulators"/>
</dbReference>
<dbReference type="InterPro" id="IPR018062">
    <property type="entry name" value="HTH_AraC-typ_CS"/>
</dbReference>
<evidence type="ECO:0000259" key="4">
    <source>
        <dbReference type="PROSITE" id="PS01124"/>
    </source>
</evidence>
<keyword evidence="2" id="KW-0238">DNA-binding</keyword>
<sequence length="323" mass="35980">MPHSISKRVPSGTYDFEGVGDDARAWLDRAYGTSLRLSGRVGTVRHSRVDHGTVAFDHLRIDSAFTVDSDPMPALVVVDLIGGDSQYSREQVTSRNRDGDSVLIAGWDMPFTNTSHGFEVRTTTLTTEAVTAAVEELVPDYPWQRITFSSYVPRTPSAGARWRATVDQLSHRAPTTGAEKDEVGRLLAQTLLQTFPNNVMAQASRLDRGSGSRDATPSLVRNAMHLMEVRAYEDLKLDDLARACGVSPRALQYAFRRHLDCTPMDYLRRVRLDLVRRSLREGSVPSVTDAATRLGFFNPGRFASSYREVFDENPRETLQRASS</sequence>
<dbReference type="PROSITE" id="PS00041">
    <property type="entry name" value="HTH_ARAC_FAMILY_1"/>
    <property type="match status" value="1"/>
</dbReference>
<dbReference type="PROSITE" id="PS01124">
    <property type="entry name" value="HTH_ARAC_FAMILY_2"/>
    <property type="match status" value="1"/>
</dbReference>
<keyword evidence="3" id="KW-0804">Transcription</keyword>
<gene>
    <name evidence="5" type="ORF">UFOPK3662_01822</name>
</gene>
<dbReference type="InterPro" id="IPR009057">
    <property type="entry name" value="Homeodomain-like_sf"/>
</dbReference>
<dbReference type="Pfam" id="PF12833">
    <property type="entry name" value="HTH_18"/>
    <property type="match status" value="1"/>
</dbReference>
<reference evidence="5" key="1">
    <citation type="submission" date="2020-05" db="EMBL/GenBank/DDBJ databases">
        <authorList>
            <person name="Chiriac C."/>
            <person name="Salcher M."/>
            <person name="Ghai R."/>
            <person name="Kavagutti S V."/>
        </authorList>
    </citation>
    <scope>NUCLEOTIDE SEQUENCE</scope>
</reference>
<evidence type="ECO:0000313" key="5">
    <source>
        <dbReference type="EMBL" id="CAB4940000.1"/>
    </source>
</evidence>
<dbReference type="AlphaFoldDB" id="A0A6J7JA37"/>
<evidence type="ECO:0000256" key="3">
    <source>
        <dbReference type="ARBA" id="ARBA00023163"/>
    </source>
</evidence>
<name>A0A6J7JA37_9ZZZZ</name>
<dbReference type="GO" id="GO:0003700">
    <property type="term" value="F:DNA-binding transcription factor activity"/>
    <property type="evidence" value="ECO:0007669"/>
    <property type="project" value="InterPro"/>
</dbReference>
<dbReference type="EMBL" id="CAFBMW010000013">
    <property type="protein sequence ID" value="CAB4940000.1"/>
    <property type="molecule type" value="Genomic_DNA"/>
</dbReference>